<dbReference type="FunFam" id="3.30.160.60:FF:000100">
    <property type="entry name" value="Zinc finger 45-like"/>
    <property type="match status" value="1"/>
</dbReference>
<evidence type="ECO:0000256" key="9">
    <source>
        <dbReference type="SAM" id="MobiDB-lite"/>
    </source>
</evidence>
<evidence type="ECO:0000256" key="5">
    <source>
        <dbReference type="ARBA" id="ARBA00022833"/>
    </source>
</evidence>
<feature type="domain" description="C2H2-type" evidence="10">
    <location>
        <begin position="424"/>
        <end position="452"/>
    </location>
</feature>
<feature type="compositionally biased region" description="Acidic residues" evidence="9">
    <location>
        <begin position="215"/>
        <end position="228"/>
    </location>
</feature>
<dbReference type="SUPFAM" id="SSF57667">
    <property type="entry name" value="beta-beta-alpha zinc fingers"/>
    <property type="match status" value="4"/>
</dbReference>
<feature type="compositionally biased region" description="Acidic residues" evidence="9">
    <location>
        <begin position="189"/>
        <end position="205"/>
    </location>
</feature>
<feature type="compositionally biased region" description="Basic and acidic residues" evidence="9">
    <location>
        <begin position="97"/>
        <end position="120"/>
    </location>
</feature>
<dbReference type="GO" id="GO:0000981">
    <property type="term" value="F:DNA-binding transcription factor activity, RNA polymerase II-specific"/>
    <property type="evidence" value="ECO:0007669"/>
    <property type="project" value="TreeGrafter"/>
</dbReference>
<protein>
    <submittedName>
        <fullName evidence="11">Zinc finger protein 26</fullName>
    </submittedName>
</protein>
<keyword evidence="3" id="KW-0677">Repeat</keyword>
<keyword evidence="8" id="KW-0175">Coiled coil</keyword>
<feature type="compositionally biased region" description="Basic and acidic residues" evidence="9">
    <location>
        <begin position="142"/>
        <end position="154"/>
    </location>
</feature>
<evidence type="ECO:0000256" key="6">
    <source>
        <dbReference type="ARBA" id="ARBA00023242"/>
    </source>
</evidence>
<evidence type="ECO:0000313" key="11">
    <source>
        <dbReference type="EMBL" id="CAG6768356.1"/>
    </source>
</evidence>
<feature type="coiled-coil region" evidence="8">
    <location>
        <begin position="280"/>
        <end position="314"/>
    </location>
</feature>
<dbReference type="PANTHER" id="PTHR24394">
    <property type="entry name" value="ZINC FINGER PROTEIN"/>
    <property type="match status" value="1"/>
</dbReference>
<accession>A0A8D9EWD1</accession>
<feature type="region of interest" description="Disordered" evidence="9">
    <location>
        <begin position="758"/>
        <end position="777"/>
    </location>
</feature>
<feature type="domain" description="C2H2-type" evidence="10">
    <location>
        <begin position="453"/>
        <end position="480"/>
    </location>
</feature>
<proteinExistence type="predicted"/>
<feature type="domain" description="C2H2-type" evidence="10">
    <location>
        <begin position="364"/>
        <end position="392"/>
    </location>
</feature>
<dbReference type="PANTHER" id="PTHR24394:SF29">
    <property type="entry name" value="MYONEURIN"/>
    <property type="match status" value="1"/>
</dbReference>
<evidence type="ECO:0000256" key="3">
    <source>
        <dbReference type="ARBA" id="ARBA00022737"/>
    </source>
</evidence>
<dbReference type="Pfam" id="PF13894">
    <property type="entry name" value="zf-C2H2_4"/>
    <property type="match status" value="1"/>
</dbReference>
<keyword evidence="2" id="KW-0479">Metal-binding</keyword>
<comment type="subcellular location">
    <subcellularLocation>
        <location evidence="1">Nucleus</location>
    </subcellularLocation>
</comment>
<dbReference type="PROSITE" id="PS00028">
    <property type="entry name" value="ZINC_FINGER_C2H2_1"/>
    <property type="match status" value="10"/>
</dbReference>
<dbReference type="Pfam" id="PF00096">
    <property type="entry name" value="zf-C2H2"/>
    <property type="match status" value="3"/>
</dbReference>
<dbReference type="GO" id="GO:0008270">
    <property type="term" value="F:zinc ion binding"/>
    <property type="evidence" value="ECO:0007669"/>
    <property type="project" value="UniProtKB-KW"/>
</dbReference>
<organism evidence="11">
    <name type="scientific">Cacopsylla melanoneura</name>
    <dbReference type="NCBI Taxonomy" id="428564"/>
    <lineage>
        <taxon>Eukaryota</taxon>
        <taxon>Metazoa</taxon>
        <taxon>Ecdysozoa</taxon>
        <taxon>Arthropoda</taxon>
        <taxon>Hexapoda</taxon>
        <taxon>Insecta</taxon>
        <taxon>Pterygota</taxon>
        <taxon>Neoptera</taxon>
        <taxon>Paraneoptera</taxon>
        <taxon>Hemiptera</taxon>
        <taxon>Sternorrhyncha</taxon>
        <taxon>Psylloidea</taxon>
        <taxon>Psyllidae</taxon>
        <taxon>Psyllinae</taxon>
        <taxon>Cacopsylla</taxon>
    </lineage>
</organism>
<name>A0A8D9EWD1_9HEMI</name>
<keyword evidence="5" id="KW-0862">Zinc</keyword>
<dbReference type="FunFam" id="3.30.160.60:FF:000145">
    <property type="entry name" value="Zinc finger protein 574"/>
    <property type="match status" value="1"/>
</dbReference>
<dbReference type="EMBL" id="HBUF01576048">
    <property type="protein sequence ID" value="CAG6768356.1"/>
    <property type="molecule type" value="Transcribed_RNA"/>
</dbReference>
<feature type="region of interest" description="Disordered" evidence="9">
    <location>
        <begin position="72"/>
        <end position="232"/>
    </location>
</feature>
<feature type="domain" description="C2H2-type" evidence="10">
    <location>
        <begin position="509"/>
        <end position="536"/>
    </location>
</feature>
<feature type="compositionally biased region" description="Basic and acidic residues" evidence="9">
    <location>
        <begin position="758"/>
        <end position="767"/>
    </location>
</feature>
<reference evidence="11" key="1">
    <citation type="submission" date="2021-05" db="EMBL/GenBank/DDBJ databases">
        <authorList>
            <person name="Alioto T."/>
            <person name="Alioto T."/>
            <person name="Gomez Garrido J."/>
        </authorList>
    </citation>
    <scope>NUCLEOTIDE SEQUENCE</scope>
</reference>
<dbReference type="GO" id="GO:0005634">
    <property type="term" value="C:nucleus"/>
    <property type="evidence" value="ECO:0007669"/>
    <property type="project" value="UniProtKB-SubCell"/>
</dbReference>
<feature type="domain" description="C2H2-type" evidence="10">
    <location>
        <begin position="550"/>
        <end position="578"/>
    </location>
</feature>
<evidence type="ECO:0000256" key="4">
    <source>
        <dbReference type="ARBA" id="ARBA00022771"/>
    </source>
</evidence>
<evidence type="ECO:0000256" key="8">
    <source>
        <dbReference type="SAM" id="Coils"/>
    </source>
</evidence>
<evidence type="ECO:0000256" key="7">
    <source>
        <dbReference type="PROSITE-ProRule" id="PRU00042"/>
    </source>
</evidence>
<keyword evidence="4 7" id="KW-0863">Zinc-finger</keyword>
<dbReference type="GO" id="GO:0048598">
    <property type="term" value="P:embryonic morphogenesis"/>
    <property type="evidence" value="ECO:0007669"/>
    <property type="project" value="UniProtKB-ARBA"/>
</dbReference>
<dbReference type="AlphaFoldDB" id="A0A8D9EWD1"/>
<dbReference type="InterPro" id="IPR013087">
    <property type="entry name" value="Znf_C2H2_type"/>
</dbReference>
<dbReference type="SMART" id="SM00355">
    <property type="entry name" value="ZnF_C2H2"/>
    <property type="match status" value="12"/>
</dbReference>
<dbReference type="PROSITE" id="PS50157">
    <property type="entry name" value="ZINC_FINGER_C2H2_2"/>
    <property type="match status" value="8"/>
</dbReference>
<dbReference type="GO" id="GO:0003677">
    <property type="term" value="F:DNA binding"/>
    <property type="evidence" value="ECO:0007669"/>
    <property type="project" value="UniProtKB-KW"/>
</dbReference>
<dbReference type="FunFam" id="3.30.160.60:FF:000624">
    <property type="entry name" value="zinc finger protein 697"/>
    <property type="match status" value="1"/>
</dbReference>
<dbReference type="InterPro" id="IPR036236">
    <property type="entry name" value="Znf_C2H2_sf"/>
</dbReference>
<evidence type="ECO:0000256" key="2">
    <source>
        <dbReference type="ARBA" id="ARBA00022723"/>
    </source>
</evidence>
<keyword evidence="6" id="KW-0539">Nucleus</keyword>
<feature type="domain" description="C2H2-type" evidence="10">
    <location>
        <begin position="626"/>
        <end position="654"/>
    </location>
</feature>
<feature type="compositionally biased region" description="Basic residues" evidence="9">
    <location>
        <begin position="124"/>
        <end position="133"/>
    </location>
</feature>
<feature type="domain" description="C2H2-type" evidence="10">
    <location>
        <begin position="481"/>
        <end position="508"/>
    </location>
</feature>
<evidence type="ECO:0000259" key="10">
    <source>
        <dbReference type="PROSITE" id="PS50157"/>
    </source>
</evidence>
<dbReference type="Gene3D" id="3.30.160.60">
    <property type="entry name" value="Classic Zinc Finger"/>
    <property type="match status" value="8"/>
</dbReference>
<feature type="domain" description="C2H2-type" evidence="10">
    <location>
        <begin position="395"/>
        <end position="423"/>
    </location>
</feature>
<sequence length="777" mass="89790">MPTGSDKWDEMIYPTPAVNKETINDRVGSPDIDDSFCNDITKSIDHDTCSQSETDNVESALEDIVIKVHKDIKENQKKREKQHGVKGNLGTLRKRPKQSEKRNNDNELVPKENNDVHKEVLGTLRKRSKRSKNRNNDGALVSKEHDFHKEDLRTLGKRPKRSENRNCDNDFDENVQKIKYRKQNRSNSEDDDKSGESDGTEEIDDGVTSPGIDVSCDDISEPMDDGTESESKLNKVGSVLEVNVPAVSEYKQEYQKKKRHRVKEDRTKLKRLKKYKKIYNDNDSDLKAELKKEKTNLEQECSEKTDELSELMKEKNNARVSDRNANESDERYILINSIIGSDLRPERKSKKVKKGQEIDDHVKFTCNHCDEQMSSKEKLRKHIRNLHLEDRYKPVPCDYCDRILANGYCLQTHISIVHLKRKPFSCHDCGLSFGSKASLKNHIEYRHSKIRNFQCDQCSWSFTNQKSLKSHMISHMKVKPFLCHHCSQSFAKKSYLKNHISRHTGERNFVCDQCGAAFTNKTHLQCHMKRHAGGATVRAKSSLNLSLQPAQCPYCDQKLAHASSLKRHIKTMHVMNEGGEGDENKSISLQAVECSTCYKTLPSPPLLRKHIRQVHRLYNDSKERSFACSFCCSKFTASSSLQRHVRVVHNNKKNEHKPSCPICKRRLANQVRIMAHMLLRHPDSCENKEAMKATVAKFLERNIPCPICKRKYQTQTAVKKHLAKIHYDRNTTSDYEANIPCPICKRKILTKEKLREHMENRHNDKSNAIEYELPQTQ</sequence>
<evidence type="ECO:0000256" key="1">
    <source>
        <dbReference type="ARBA" id="ARBA00004123"/>
    </source>
</evidence>